<comment type="caution">
    <text evidence="1">The sequence shown here is derived from an EMBL/GenBank/DDBJ whole genome shotgun (WGS) entry which is preliminary data.</text>
</comment>
<dbReference type="InterPro" id="IPR009486">
    <property type="entry name" value="Pur_nuclsid_perm"/>
</dbReference>
<dbReference type="GO" id="GO:0003824">
    <property type="term" value="F:catalytic activity"/>
    <property type="evidence" value="ECO:0007669"/>
    <property type="project" value="InterPro"/>
</dbReference>
<sequence length="169" mass="19270">MKLDPSSEKYYELNDGLTTLAYYLGQQADLIDSDRAKQYREFYEEKTANQEPFVDMGTTVCGDEYWHGSTFSEQARWMCDELYDVGRYATSEQEDYGTATALARHGYLDQYLSIRSVSNFDQPHPNQTIEESLNEADSGGFGPSIQNVFRVTSEIVDVILQRASNNHSN</sequence>
<protein>
    <submittedName>
        <fullName evidence="1">Phosphorylase</fullName>
    </submittedName>
</protein>
<dbReference type="EMBL" id="AOMC01000148">
    <property type="protein sequence ID" value="EMA40705.1"/>
    <property type="molecule type" value="Genomic_DNA"/>
</dbReference>
<dbReference type="AlphaFoldDB" id="M0M8G9"/>
<dbReference type="Gene3D" id="3.40.50.1580">
    <property type="entry name" value="Nucleoside phosphorylase domain"/>
    <property type="match status" value="1"/>
</dbReference>
<proteinExistence type="predicted"/>
<dbReference type="GO" id="GO:0009116">
    <property type="term" value="P:nucleoside metabolic process"/>
    <property type="evidence" value="ECO:0007669"/>
    <property type="project" value="InterPro"/>
</dbReference>
<evidence type="ECO:0000313" key="2">
    <source>
        <dbReference type="Proteomes" id="UP000011568"/>
    </source>
</evidence>
<dbReference type="Proteomes" id="UP000011568">
    <property type="component" value="Unassembled WGS sequence"/>
</dbReference>
<dbReference type="Pfam" id="PF06516">
    <property type="entry name" value="NUP"/>
    <property type="match status" value="1"/>
</dbReference>
<keyword evidence="2" id="KW-1185">Reference proteome</keyword>
<reference evidence="1 2" key="1">
    <citation type="journal article" date="2014" name="PLoS Genet.">
        <title>Phylogenetically driven sequencing of extremely halophilic archaea reveals strategies for static and dynamic osmo-response.</title>
        <authorList>
            <person name="Becker E.A."/>
            <person name="Seitzer P.M."/>
            <person name="Tritt A."/>
            <person name="Larsen D."/>
            <person name="Krusor M."/>
            <person name="Yao A.I."/>
            <person name="Wu D."/>
            <person name="Madern D."/>
            <person name="Eisen J.A."/>
            <person name="Darling A.E."/>
            <person name="Facciotti M.T."/>
        </authorList>
    </citation>
    <scope>NUCLEOTIDE SEQUENCE [LARGE SCALE GENOMIC DNA]</scope>
    <source>
        <strain evidence="1 2">DSM 1307</strain>
    </source>
</reference>
<dbReference type="PANTHER" id="PTHR38643:SF1">
    <property type="entry name" value="PURINE NUCLEOSIDE PERMEASE C285.05-RELATED"/>
    <property type="match status" value="1"/>
</dbReference>
<dbReference type="InterPro" id="IPR035994">
    <property type="entry name" value="Nucleoside_phosphorylase_sf"/>
</dbReference>
<organism evidence="1 2">
    <name type="scientific">Halococcus morrhuae DSM 1307</name>
    <dbReference type="NCBI Taxonomy" id="931277"/>
    <lineage>
        <taxon>Archaea</taxon>
        <taxon>Methanobacteriati</taxon>
        <taxon>Methanobacteriota</taxon>
        <taxon>Stenosarchaea group</taxon>
        <taxon>Halobacteria</taxon>
        <taxon>Halobacteriales</taxon>
        <taxon>Halococcaceae</taxon>
        <taxon>Halococcus</taxon>
    </lineage>
</organism>
<name>M0M8G9_HALMO</name>
<accession>M0M8G9</accession>
<evidence type="ECO:0000313" key="1">
    <source>
        <dbReference type="EMBL" id="EMA40705.1"/>
    </source>
</evidence>
<dbReference type="PANTHER" id="PTHR38643">
    <property type="entry name" value="PURINE NUCLEOSIDE PERMEASE C285.05-RELATED"/>
    <property type="match status" value="1"/>
</dbReference>
<dbReference type="GO" id="GO:0055085">
    <property type="term" value="P:transmembrane transport"/>
    <property type="evidence" value="ECO:0007669"/>
    <property type="project" value="InterPro"/>
</dbReference>
<gene>
    <name evidence="1" type="ORF">C448_12556</name>
</gene>
<dbReference type="eggNOG" id="arCOG11386">
    <property type="taxonomic scope" value="Archaea"/>
</dbReference>